<dbReference type="InterPro" id="IPR000626">
    <property type="entry name" value="Ubiquitin-like_dom"/>
</dbReference>
<dbReference type="InterPro" id="IPR019956">
    <property type="entry name" value="Ubiquitin_dom"/>
</dbReference>
<dbReference type="eggNOG" id="KOG0003">
    <property type="taxonomic scope" value="Eukaryota"/>
</dbReference>
<dbReference type="OrthoDB" id="428577at2759"/>
<keyword evidence="3" id="KW-1185">Reference proteome</keyword>
<name>E9GBL9_DAPPU</name>
<dbReference type="InterPro" id="IPR029071">
    <property type="entry name" value="Ubiquitin-like_domsf"/>
</dbReference>
<reference evidence="2 3" key="1">
    <citation type="journal article" date="2011" name="Science">
        <title>The ecoresponsive genome of Daphnia pulex.</title>
        <authorList>
            <person name="Colbourne J.K."/>
            <person name="Pfrender M.E."/>
            <person name="Gilbert D."/>
            <person name="Thomas W.K."/>
            <person name="Tucker A."/>
            <person name="Oakley T.H."/>
            <person name="Tokishita S."/>
            <person name="Aerts A."/>
            <person name="Arnold G.J."/>
            <person name="Basu M.K."/>
            <person name="Bauer D.J."/>
            <person name="Caceres C.E."/>
            <person name="Carmel L."/>
            <person name="Casola C."/>
            <person name="Choi J.H."/>
            <person name="Detter J.C."/>
            <person name="Dong Q."/>
            <person name="Dusheyko S."/>
            <person name="Eads B.D."/>
            <person name="Frohlich T."/>
            <person name="Geiler-Samerotte K.A."/>
            <person name="Gerlach D."/>
            <person name="Hatcher P."/>
            <person name="Jogdeo S."/>
            <person name="Krijgsveld J."/>
            <person name="Kriventseva E.V."/>
            <person name="Kultz D."/>
            <person name="Laforsch C."/>
            <person name="Lindquist E."/>
            <person name="Lopez J."/>
            <person name="Manak J.R."/>
            <person name="Muller J."/>
            <person name="Pangilinan J."/>
            <person name="Patwardhan R.P."/>
            <person name="Pitluck S."/>
            <person name="Pritham E.J."/>
            <person name="Rechtsteiner A."/>
            <person name="Rho M."/>
            <person name="Rogozin I.B."/>
            <person name="Sakarya O."/>
            <person name="Salamov A."/>
            <person name="Schaack S."/>
            <person name="Shapiro H."/>
            <person name="Shiga Y."/>
            <person name="Skalitzky C."/>
            <person name="Smith Z."/>
            <person name="Souvorov A."/>
            <person name="Sung W."/>
            <person name="Tang Z."/>
            <person name="Tsuchiya D."/>
            <person name="Tu H."/>
            <person name="Vos H."/>
            <person name="Wang M."/>
            <person name="Wolf Y.I."/>
            <person name="Yamagata H."/>
            <person name="Yamada T."/>
            <person name="Ye Y."/>
            <person name="Shaw J.R."/>
            <person name="Andrews J."/>
            <person name="Crease T.J."/>
            <person name="Tang H."/>
            <person name="Lucas S.M."/>
            <person name="Robertson H.M."/>
            <person name="Bork P."/>
            <person name="Koonin E.V."/>
            <person name="Zdobnov E.M."/>
            <person name="Grigoriev I.V."/>
            <person name="Lynch M."/>
            <person name="Boore J.L."/>
        </authorList>
    </citation>
    <scope>NUCLEOTIDE SEQUENCE [LARGE SCALE GENOMIC DNA]</scope>
</reference>
<dbReference type="Pfam" id="PF00240">
    <property type="entry name" value="ubiquitin"/>
    <property type="match status" value="1"/>
</dbReference>
<dbReference type="AlphaFoldDB" id="E9GBL9"/>
<sequence length="252" mass="28549">MDNQTGLAFLSSVLDQMSYPNQILSPGQDDLNGIDVGVLHELLMKGCYIKGQDNTEETASNGRTILCSISPSAKVEDLMDMIRSKEGIPIELQRLIFQRTQLDNRKTLEDYNIKDESILHLVVKLRGGGICLPPSLLDEQFHYNFTKIFDRGVKFCRGGSIYIRPCGWQRYALKVKGKFPDDIWLDGKTPRADQYSSAEEEWPVSYHGTSLNNGLSIAEEGFKLSQGTRFLYTAKEFTRSPISRSHPYMLLQ</sequence>
<gene>
    <name evidence="2" type="ORF">DAPPUDRAFT_302125</name>
</gene>
<evidence type="ECO:0000313" key="3">
    <source>
        <dbReference type="Proteomes" id="UP000000305"/>
    </source>
</evidence>
<dbReference type="STRING" id="6669.E9GBL9"/>
<dbReference type="EMBL" id="GL732538">
    <property type="protein sequence ID" value="EFX82980.1"/>
    <property type="molecule type" value="Genomic_DNA"/>
</dbReference>
<dbReference type="PROSITE" id="PS50053">
    <property type="entry name" value="UBIQUITIN_2"/>
    <property type="match status" value="1"/>
</dbReference>
<dbReference type="PANTHER" id="PTHR36649:SF28">
    <property type="entry name" value="UBIQUITIN-LIKE DOMAIN-CONTAINING PROTEIN"/>
    <property type="match status" value="1"/>
</dbReference>
<evidence type="ECO:0000313" key="2">
    <source>
        <dbReference type="EMBL" id="EFX82980.1"/>
    </source>
</evidence>
<accession>E9GBL9</accession>
<organism evidence="2 3">
    <name type="scientific">Daphnia pulex</name>
    <name type="common">Water flea</name>
    <dbReference type="NCBI Taxonomy" id="6669"/>
    <lineage>
        <taxon>Eukaryota</taxon>
        <taxon>Metazoa</taxon>
        <taxon>Ecdysozoa</taxon>
        <taxon>Arthropoda</taxon>
        <taxon>Crustacea</taxon>
        <taxon>Branchiopoda</taxon>
        <taxon>Diplostraca</taxon>
        <taxon>Cladocera</taxon>
        <taxon>Anomopoda</taxon>
        <taxon>Daphniidae</taxon>
        <taxon>Daphnia</taxon>
    </lineage>
</organism>
<dbReference type="SMART" id="SM00213">
    <property type="entry name" value="UBQ"/>
    <property type="match status" value="1"/>
</dbReference>
<proteinExistence type="predicted"/>
<protein>
    <recommendedName>
        <fullName evidence="1">Ubiquitin-like domain-containing protein</fullName>
    </recommendedName>
</protein>
<dbReference type="Gene3D" id="3.10.20.90">
    <property type="entry name" value="Phosphatidylinositol 3-kinase Catalytic Subunit, Chain A, domain 1"/>
    <property type="match status" value="1"/>
</dbReference>
<dbReference type="InParanoid" id="E9GBL9"/>
<feature type="domain" description="Ubiquitin-like" evidence="1">
    <location>
        <begin position="61"/>
        <end position="128"/>
    </location>
</feature>
<dbReference type="KEGG" id="dpx:DAPPUDRAFT_302125"/>
<dbReference type="PhylomeDB" id="E9GBL9"/>
<dbReference type="Proteomes" id="UP000000305">
    <property type="component" value="Unassembled WGS sequence"/>
</dbReference>
<dbReference type="SUPFAM" id="SSF54236">
    <property type="entry name" value="Ubiquitin-like"/>
    <property type="match status" value="1"/>
</dbReference>
<evidence type="ECO:0000259" key="1">
    <source>
        <dbReference type="PROSITE" id="PS50053"/>
    </source>
</evidence>
<dbReference type="PANTHER" id="PTHR36649">
    <property type="entry name" value="UBIQUITIN-LIKE DOMAIN-CONTAINING PROTEIN"/>
    <property type="match status" value="1"/>
</dbReference>
<dbReference type="PRINTS" id="PR00348">
    <property type="entry name" value="UBIQUITIN"/>
</dbReference>
<dbReference type="HOGENOM" id="CLU_051234_1_0_1"/>